<reference evidence="2 3" key="1">
    <citation type="submission" date="2023-12" db="EMBL/GenBank/DDBJ databases">
        <title>Description of an unclassified Opitutus bacterium of Verrucomicrobiota.</title>
        <authorList>
            <person name="Zhang D.-F."/>
        </authorList>
    </citation>
    <scope>NUCLEOTIDE SEQUENCE [LARGE SCALE GENOMIC DNA]</scope>
    <source>
        <strain evidence="2 3">WL0086</strain>
    </source>
</reference>
<evidence type="ECO:0000313" key="2">
    <source>
        <dbReference type="EMBL" id="WRQ89145.1"/>
    </source>
</evidence>
<dbReference type="Proteomes" id="UP000738431">
    <property type="component" value="Chromosome"/>
</dbReference>
<name>A0ABZ1CFT0_9BACT</name>
<feature type="chain" id="PRO_5046802570" evidence="1">
    <location>
        <begin position="26"/>
        <end position="416"/>
    </location>
</feature>
<sequence length="416" mass="44257">MTNSLLRRVALLGAFLGGFASFAVAQDSGALLNVLVRKGILTDQEAEDIRAELTAESHAAVISSVSGGKSTHSLAISGRIQAQYAGLSSDANVADTSHIFLRRLYFGAKASVGANWSANLVYDFAGENFDKAFIEYTGNLGGELPFNLDVGVRKVNFGMEEWTSSGSLDAIERSGATRYFVEGNNGRRLGAGSYRTGVFFDAVPNARKQKTGGFFWGAAITNPERTEGPGGASSAGSDSNNTFAYWADAGYSIVNAESSFRLGAAVGLLPDQGGRTPTEDSDLTVFNLYANAERGPWKVSGEFLSADIDNGIAGTTDASPWGVWVQGSYGITEQFEIVGRYSYTDSDGRGIKVSDGVRSAPASLTGDNLTEYYLGFNYYIVGSDLKLQFGYVHGTAERGNVDESADGVRSQLQVNF</sequence>
<dbReference type="RefSeq" id="WP_221031014.1">
    <property type="nucleotide sequence ID" value="NZ_CP139781.1"/>
</dbReference>
<accession>A0ABZ1CFT0</accession>
<gene>
    <name evidence="2" type="ORF">K1X11_006975</name>
</gene>
<dbReference type="SUPFAM" id="SSF56935">
    <property type="entry name" value="Porins"/>
    <property type="match status" value="1"/>
</dbReference>
<evidence type="ECO:0000313" key="3">
    <source>
        <dbReference type="Proteomes" id="UP000738431"/>
    </source>
</evidence>
<organism evidence="2 3">
    <name type="scientific">Actomonas aquatica</name>
    <dbReference type="NCBI Taxonomy" id="2866162"/>
    <lineage>
        <taxon>Bacteria</taxon>
        <taxon>Pseudomonadati</taxon>
        <taxon>Verrucomicrobiota</taxon>
        <taxon>Opitutia</taxon>
        <taxon>Opitutales</taxon>
        <taxon>Opitutaceae</taxon>
        <taxon>Actomonas</taxon>
    </lineage>
</organism>
<dbReference type="InterPro" id="IPR010870">
    <property type="entry name" value="Porin_O/P"/>
</dbReference>
<dbReference type="EMBL" id="CP139781">
    <property type="protein sequence ID" value="WRQ89145.1"/>
    <property type="molecule type" value="Genomic_DNA"/>
</dbReference>
<proteinExistence type="predicted"/>
<dbReference type="Gene3D" id="2.40.160.10">
    <property type="entry name" value="Porin"/>
    <property type="match status" value="1"/>
</dbReference>
<feature type="signal peptide" evidence="1">
    <location>
        <begin position="1"/>
        <end position="25"/>
    </location>
</feature>
<dbReference type="Pfam" id="PF07396">
    <property type="entry name" value="Porin_O_P"/>
    <property type="match status" value="1"/>
</dbReference>
<evidence type="ECO:0000256" key="1">
    <source>
        <dbReference type="SAM" id="SignalP"/>
    </source>
</evidence>
<dbReference type="InterPro" id="IPR023614">
    <property type="entry name" value="Porin_dom_sf"/>
</dbReference>
<keyword evidence="3" id="KW-1185">Reference proteome</keyword>
<protein>
    <submittedName>
        <fullName evidence="2">Porin</fullName>
    </submittedName>
</protein>
<keyword evidence="1" id="KW-0732">Signal</keyword>